<evidence type="ECO:0000313" key="2">
    <source>
        <dbReference type="Proteomes" id="UP000612055"/>
    </source>
</evidence>
<dbReference type="EMBL" id="JAEHOE010000048">
    <property type="protein sequence ID" value="KAG2492003.1"/>
    <property type="molecule type" value="Genomic_DNA"/>
</dbReference>
<evidence type="ECO:0000313" key="1">
    <source>
        <dbReference type="EMBL" id="KAG2492003.1"/>
    </source>
</evidence>
<name>A0A835XXF7_9CHLO</name>
<sequence length="149" mass="15737">MPKLNDDHALMTSGVMLAGLGALTMAPKTKIAESSLFEKGKTFESCWGTLGCSDVGIACVSLGVRDILLAKNKDAKEKTKKNALKVAGFTHLAYAAWVGKGIQQKDFQVAPWAAASAVHAGVAGLCLWRGFRKGDDEDKPAASTATKKK</sequence>
<protein>
    <submittedName>
        <fullName evidence="1">Uncharacterized protein</fullName>
    </submittedName>
</protein>
<comment type="caution">
    <text evidence="1">The sequence shown here is derived from an EMBL/GenBank/DDBJ whole genome shotgun (WGS) entry which is preliminary data.</text>
</comment>
<accession>A0A835XXF7</accession>
<organism evidence="1 2">
    <name type="scientific">Edaphochlamys debaryana</name>
    <dbReference type="NCBI Taxonomy" id="47281"/>
    <lineage>
        <taxon>Eukaryota</taxon>
        <taxon>Viridiplantae</taxon>
        <taxon>Chlorophyta</taxon>
        <taxon>core chlorophytes</taxon>
        <taxon>Chlorophyceae</taxon>
        <taxon>CS clade</taxon>
        <taxon>Chlamydomonadales</taxon>
        <taxon>Chlamydomonadales incertae sedis</taxon>
        <taxon>Edaphochlamys</taxon>
    </lineage>
</organism>
<dbReference type="Proteomes" id="UP000612055">
    <property type="component" value="Unassembled WGS sequence"/>
</dbReference>
<gene>
    <name evidence="1" type="ORF">HYH03_009733</name>
</gene>
<reference evidence="1" key="1">
    <citation type="journal article" date="2020" name="bioRxiv">
        <title>Comparative genomics of Chlamydomonas.</title>
        <authorList>
            <person name="Craig R.J."/>
            <person name="Hasan A.R."/>
            <person name="Ness R.W."/>
            <person name="Keightley P.D."/>
        </authorList>
    </citation>
    <scope>NUCLEOTIDE SEQUENCE</scope>
    <source>
        <strain evidence="1">CCAP 11/70</strain>
    </source>
</reference>
<proteinExistence type="predicted"/>
<dbReference type="AlphaFoldDB" id="A0A835XXF7"/>
<keyword evidence="2" id="KW-1185">Reference proteome</keyword>